<reference evidence="2 3" key="1">
    <citation type="submission" date="2018-01" db="EMBL/GenBank/DDBJ databases">
        <title>G. obscuriglobus.</title>
        <authorList>
            <person name="Franke J."/>
            <person name="Blomberg W."/>
            <person name="Selmecki A."/>
        </authorList>
    </citation>
    <scope>NUCLEOTIDE SEQUENCE [LARGE SCALE GENOMIC DNA]</scope>
    <source>
        <strain evidence="2 3">DSM 5831</strain>
    </source>
</reference>
<proteinExistence type="predicted"/>
<keyword evidence="3" id="KW-1185">Reference proteome</keyword>
<dbReference type="EMBL" id="CP025958">
    <property type="protein sequence ID" value="AWM38805.1"/>
    <property type="molecule type" value="Genomic_DNA"/>
</dbReference>
<dbReference type="Proteomes" id="UP000245802">
    <property type="component" value="Chromosome"/>
</dbReference>
<evidence type="ECO:0000313" key="3">
    <source>
        <dbReference type="Proteomes" id="UP000245802"/>
    </source>
</evidence>
<dbReference type="KEGG" id="gog:C1280_18620"/>
<protein>
    <submittedName>
        <fullName evidence="2">Uncharacterized protein</fullName>
    </submittedName>
</protein>
<dbReference type="RefSeq" id="WP_109571088.1">
    <property type="nucleotide sequence ID" value="NZ_CP025958.1"/>
</dbReference>
<evidence type="ECO:0000256" key="1">
    <source>
        <dbReference type="SAM" id="SignalP"/>
    </source>
</evidence>
<accession>A0A2Z3H762</accession>
<gene>
    <name evidence="2" type="ORF">C1280_18620</name>
</gene>
<feature type="chain" id="PRO_5016461647" evidence="1">
    <location>
        <begin position="23"/>
        <end position="181"/>
    </location>
</feature>
<name>A0A2Z3H762_9BACT</name>
<dbReference type="AlphaFoldDB" id="A0A2Z3H762"/>
<evidence type="ECO:0000313" key="2">
    <source>
        <dbReference type="EMBL" id="AWM38805.1"/>
    </source>
</evidence>
<feature type="signal peptide" evidence="1">
    <location>
        <begin position="1"/>
        <end position="22"/>
    </location>
</feature>
<dbReference type="OrthoDB" id="265402at2"/>
<sequence length="181" mass="18651">MRATRFLGLALVLALASSVATGEELKSGPTEKIGGAFDVKAITGEKAGKTLCYVCKFGGEGRPAAVLIFTQKADDNLVAVVKAVDGVQKTNEKLGTVVVGVSGVEAADFEKLQTTHKLTTPLTVAADKDGPAKYSLSKDAAVTVVVYQKGGKVSKNFAFKTTKEAAEKASEIASAATAALK</sequence>
<organism evidence="2 3">
    <name type="scientific">Gemmata obscuriglobus</name>
    <dbReference type="NCBI Taxonomy" id="114"/>
    <lineage>
        <taxon>Bacteria</taxon>
        <taxon>Pseudomonadati</taxon>
        <taxon>Planctomycetota</taxon>
        <taxon>Planctomycetia</taxon>
        <taxon>Gemmatales</taxon>
        <taxon>Gemmataceae</taxon>
        <taxon>Gemmata</taxon>
    </lineage>
</organism>
<keyword evidence="1" id="KW-0732">Signal</keyword>